<accession>A0A6A5BSF9</accession>
<dbReference type="Pfam" id="PF06148">
    <property type="entry name" value="COG2_N"/>
    <property type="match status" value="1"/>
</dbReference>
<gene>
    <name evidence="11" type="ORF">FDP41_003914</name>
</gene>
<reference evidence="11 12" key="1">
    <citation type="journal article" date="2019" name="Sci. Rep.">
        <title>Nanopore sequencing improves the draft genome of the human pathogenic amoeba Naegleria fowleri.</title>
        <authorList>
            <person name="Liechti N."/>
            <person name="Schurch N."/>
            <person name="Bruggmann R."/>
            <person name="Wittwer M."/>
        </authorList>
    </citation>
    <scope>NUCLEOTIDE SEQUENCE [LARGE SCALE GENOMIC DNA]</scope>
    <source>
        <strain evidence="11 12">ATCC 30894</strain>
    </source>
</reference>
<dbReference type="InterPro" id="IPR009316">
    <property type="entry name" value="COG2"/>
</dbReference>
<evidence type="ECO:0000256" key="4">
    <source>
        <dbReference type="ARBA" id="ARBA00022448"/>
    </source>
</evidence>
<dbReference type="Proteomes" id="UP000444721">
    <property type="component" value="Unassembled WGS sequence"/>
</dbReference>
<keyword evidence="6" id="KW-0333">Golgi apparatus</keyword>
<keyword evidence="4" id="KW-0813">Transport</keyword>
<dbReference type="GO" id="GO:0000139">
    <property type="term" value="C:Golgi membrane"/>
    <property type="evidence" value="ECO:0007669"/>
    <property type="project" value="UniProtKB-SubCell"/>
</dbReference>
<proteinExistence type="inferred from homology"/>
<keyword evidence="12" id="KW-1185">Reference proteome</keyword>
<name>A0A6A5BSF9_NAEFO</name>
<evidence type="ECO:0000313" key="11">
    <source>
        <dbReference type="EMBL" id="KAF0977261.1"/>
    </source>
</evidence>
<evidence type="ECO:0000256" key="5">
    <source>
        <dbReference type="ARBA" id="ARBA00022927"/>
    </source>
</evidence>
<evidence type="ECO:0000256" key="6">
    <source>
        <dbReference type="ARBA" id="ARBA00023034"/>
    </source>
</evidence>
<evidence type="ECO:0000259" key="10">
    <source>
        <dbReference type="Pfam" id="PF12022"/>
    </source>
</evidence>
<evidence type="ECO:0000256" key="7">
    <source>
        <dbReference type="ARBA" id="ARBA00023136"/>
    </source>
</evidence>
<dbReference type="OMA" id="QNKYTFP"/>
<dbReference type="VEuPathDB" id="AmoebaDB:FDP41_003914"/>
<keyword evidence="5" id="KW-0653">Protein transport</keyword>
<dbReference type="InterPro" id="IPR024603">
    <property type="entry name" value="COG_complex_COG2_C"/>
</dbReference>
<evidence type="ECO:0000259" key="9">
    <source>
        <dbReference type="Pfam" id="PF06148"/>
    </source>
</evidence>
<dbReference type="GO" id="GO:0006891">
    <property type="term" value="P:intra-Golgi vesicle-mediated transport"/>
    <property type="evidence" value="ECO:0007669"/>
    <property type="project" value="TreeGrafter"/>
</dbReference>
<dbReference type="AlphaFoldDB" id="A0A6A5BSF9"/>
<comment type="subcellular location">
    <subcellularLocation>
        <location evidence="1">Golgi apparatus membrane</location>
        <topology evidence="1">Peripheral membrane protein</topology>
    </subcellularLocation>
</comment>
<dbReference type="GO" id="GO:0015031">
    <property type="term" value="P:protein transport"/>
    <property type="evidence" value="ECO:0007669"/>
    <property type="project" value="UniProtKB-KW"/>
</dbReference>
<dbReference type="RefSeq" id="XP_044561974.1">
    <property type="nucleotide sequence ID" value="XM_044707271.1"/>
</dbReference>
<sequence>MTEFLWAVKSKQNKYTFPLEVFVLAGTPSSSSLSFGDSNARKEAIMPSATDDSRTFSAIDFVNEYRSRVDSLDTLLEELQEFKEFLKEETISIIHKEYSSFIEFSRKLNTITIDQMNSSMPTLIHQMKDFENFIYDLISKCEKELKSKKRASQKEFISKKLLEIYTLLKSNLIPKLQSEQEKRSVANQEFSEDDLIFSSMADHIKQCSESMKQIELILLELSEENISENSLEKQHLAVLFEFYEKVDLALKQTEQLFLDQVCSTFIYFIKINNKTLPRRNYEISLLKILDCMEGCYLFNNTRLLEQYLEQELINPLLDTIMNKENLIQCKNNPEQQVKALLYDNILQQVGNAIDPLLDILFSFERKSNILELIHSSYISNATESYVRKIVSSFRFITSSVFQSVSNRLQSDPCKFLYEYRNVKTFHFMFKEQKRFINDFKQQNVPQHEENNFNIAVKSLLLKKWQTKIYFTLVKQQIVKDFEWIISQKTTSSKDNNINNESKFTSITDKMVDLILNSIFNPDTTFLDEMSEDFVLLFIQLISRYRKWLLEEYIPWMIQSSKQTTQEDELLSWLCTLAKRLVGLVNRLSSSIRTDIFPNQHASQIKELISNSLSERIGIIEETETFSPVFSSLIENIVNLLKDKSIQIIASRLTQSYNFTTATGANNSPSPFTQEIFKKLIQFQSQDFAKTNKVFLKRILQKVVYDTCNQYKIECMKIVESNKKTQQSIDRIKKNKSNKVASIRGQIIRDCNRLEEIIKDQLLLEVKDAIEPLEQLRTALNNSE</sequence>
<dbReference type="OrthoDB" id="332281at2759"/>
<dbReference type="GeneID" id="68111132"/>
<dbReference type="GO" id="GO:0007030">
    <property type="term" value="P:Golgi organization"/>
    <property type="evidence" value="ECO:0007669"/>
    <property type="project" value="InterPro"/>
</dbReference>
<evidence type="ECO:0000256" key="1">
    <source>
        <dbReference type="ARBA" id="ARBA00004395"/>
    </source>
</evidence>
<dbReference type="EMBL" id="VFQX01000035">
    <property type="protein sequence ID" value="KAF0977261.1"/>
    <property type="molecule type" value="Genomic_DNA"/>
</dbReference>
<dbReference type="GO" id="GO:0017119">
    <property type="term" value="C:Golgi transport complex"/>
    <property type="evidence" value="ECO:0007669"/>
    <property type="project" value="TreeGrafter"/>
</dbReference>
<feature type="domain" description="COG complex component COG2 C-terminal" evidence="10">
    <location>
        <begin position="462"/>
        <end position="742"/>
    </location>
</feature>
<dbReference type="Pfam" id="PF12022">
    <property type="entry name" value="COG2_C"/>
    <property type="match status" value="1"/>
</dbReference>
<dbReference type="VEuPathDB" id="AmoebaDB:NfTy_063400"/>
<evidence type="ECO:0000256" key="2">
    <source>
        <dbReference type="ARBA" id="ARBA00007603"/>
    </source>
</evidence>
<comment type="similarity">
    <text evidence="2">Belongs to the COG2 family.</text>
</comment>
<dbReference type="PANTHER" id="PTHR12961:SF0">
    <property type="entry name" value="CONSERVED OLIGOMERIC GOLGI COMPLEX SUBUNIT 2"/>
    <property type="match status" value="1"/>
</dbReference>
<dbReference type="InterPro" id="IPR024602">
    <property type="entry name" value="COG_su2_N"/>
</dbReference>
<evidence type="ECO:0000256" key="3">
    <source>
        <dbReference type="ARBA" id="ARBA00020977"/>
    </source>
</evidence>
<evidence type="ECO:0000256" key="8">
    <source>
        <dbReference type="ARBA" id="ARBA00031344"/>
    </source>
</evidence>
<keyword evidence="7" id="KW-0472">Membrane</keyword>
<protein>
    <recommendedName>
        <fullName evidence="3">Conserved oligomeric Golgi complex subunit 2</fullName>
    </recommendedName>
    <alternativeName>
        <fullName evidence="8">Component of oligomeric Golgi complex 2</fullName>
    </alternativeName>
</protein>
<feature type="domain" description="Conserved oligomeric Golgi complex subunit 2 N-terminal" evidence="9">
    <location>
        <begin position="54"/>
        <end position="109"/>
    </location>
</feature>
<evidence type="ECO:0000313" key="12">
    <source>
        <dbReference type="Proteomes" id="UP000444721"/>
    </source>
</evidence>
<dbReference type="VEuPathDB" id="AmoebaDB:NF0047350"/>
<dbReference type="PANTHER" id="PTHR12961">
    <property type="entry name" value="CONSERVED OLIGOMERIC GOLGI COMPLEX COMPONENT 2"/>
    <property type="match status" value="1"/>
</dbReference>
<organism evidence="11 12">
    <name type="scientific">Naegleria fowleri</name>
    <name type="common">Brain eating amoeba</name>
    <dbReference type="NCBI Taxonomy" id="5763"/>
    <lineage>
        <taxon>Eukaryota</taxon>
        <taxon>Discoba</taxon>
        <taxon>Heterolobosea</taxon>
        <taxon>Tetramitia</taxon>
        <taxon>Eutetramitia</taxon>
        <taxon>Vahlkampfiidae</taxon>
        <taxon>Naegleria</taxon>
    </lineage>
</organism>
<comment type="caution">
    <text evidence="11">The sequence shown here is derived from an EMBL/GenBank/DDBJ whole genome shotgun (WGS) entry which is preliminary data.</text>
</comment>